<name>A0AAW8EW54_9MICO</name>
<dbReference type="Proteomes" id="UP001244427">
    <property type="component" value="Unassembled WGS sequence"/>
</dbReference>
<feature type="region of interest" description="Disordered" evidence="1">
    <location>
        <begin position="64"/>
        <end position="86"/>
    </location>
</feature>
<keyword evidence="3" id="KW-1185">Reference proteome</keyword>
<evidence type="ECO:0000256" key="1">
    <source>
        <dbReference type="SAM" id="MobiDB-lite"/>
    </source>
</evidence>
<gene>
    <name evidence="2" type="ORF">QFZ53_001488</name>
</gene>
<dbReference type="RefSeq" id="WP_307295075.1">
    <property type="nucleotide sequence ID" value="NZ_JAUSXV010000001.1"/>
</dbReference>
<organism evidence="2 3">
    <name type="scientific">Microbacterium natoriense</name>
    <dbReference type="NCBI Taxonomy" id="284570"/>
    <lineage>
        <taxon>Bacteria</taxon>
        <taxon>Bacillati</taxon>
        <taxon>Actinomycetota</taxon>
        <taxon>Actinomycetes</taxon>
        <taxon>Micrococcales</taxon>
        <taxon>Microbacteriaceae</taxon>
        <taxon>Microbacterium</taxon>
    </lineage>
</organism>
<proteinExistence type="predicted"/>
<reference evidence="2 3" key="1">
    <citation type="submission" date="2023-07" db="EMBL/GenBank/DDBJ databases">
        <title>Comparative genomics of wheat-associated soil bacteria to identify genetic determinants of phenazine resistance.</title>
        <authorList>
            <person name="Mouncey N."/>
        </authorList>
    </citation>
    <scope>NUCLEOTIDE SEQUENCE [LARGE SCALE GENOMIC DNA]</scope>
    <source>
        <strain evidence="2 3">W4I9-1</strain>
    </source>
</reference>
<dbReference type="AlphaFoldDB" id="A0AAW8EW54"/>
<protein>
    <submittedName>
        <fullName evidence="2">Uncharacterized protein</fullName>
    </submittedName>
</protein>
<comment type="caution">
    <text evidence="2">The sequence shown here is derived from an EMBL/GenBank/DDBJ whole genome shotgun (WGS) entry which is preliminary data.</text>
</comment>
<accession>A0AAW8EW54</accession>
<dbReference type="EMBL" id="JAUSXV010000001">
    <property type="protein sequence ID" value="MDQ0647292.1"/>
    <property type="molecule type" value="Genomic_DNA"/>
</dbReference>
<evidence type="ECO:0000313" key="2">
    <source>
        <dbReference type="EMBL" id="MDQ0647292.1"/>
    </source>
</evidence>
<sequence>MNTTTTTAPAPIVERPHISWVTYEYMRQRIAELEATTVQLQADVNHWSMKATYTDLERQVMHRRRSRGADELTGEWPAADQQAAVA</sequence>
<evidence type="ECO:0000313" key="3">
    <source>
        <dbReference type="Proteomes" id="UP001244427"/>
    </source>
</evidence>